<comment type="caution">
    <text evidence="2">The sequence shown here is derived from an EMBL/GenBank/DDBJ whole genome shotgun (WGS) entry which is preliminary data.</text>
</comment>
<dbReference type="Proteomes" id="UP000521872">
    <property type="component" value="Unassembled WGS sequence"/>
</dbReference>
<accession>A0A8H4VUY2</accession>
<gene>
    <name evidence="2" type="ORF">D9613_001271</name>
</gene>
<proteinExistence type="predicted"/>
<dbReference type="AlphaFoldDB" id="A0A8H4VUY2"/>
<evidence type="ECO:0000256" key="1">
    <source>
        <dbReference type="SAM" id="MobiDB-lite"/>
    </source>
</evidence>
<feature type="compositionally biased region" description="Low complexity" evidence="1">
    <location>
        <begin position="67"/>
        <end position="78"/>
    </location>
</feature>
<feature type="compositionally biased region" description="Basic and acidic residues" evidence="1">
    <location>
        <begin position="1"/>
        <end position="12"/>
    </location>
</feature>
<reference evidence="2 3" key="1">
    <citation type="submission" date="2019-12" db="EMBL/GenBank/DDBJ databases">
        <authorList>
            <person name="Floudas D."/>
            <person name="Bentzer J."/>
            <person name="Ahren D."/>
            <person name="Johansson T."/>
            <person name="Persson P."/>
            <person name="Tunlid A."/>
        </authorList>
    </citation>
    <scope>NUCLEOTIDE SEQUENCE [LARGE SCALE GENOMIC DNA]</scope>
    <source>
        <strain evidence="2 3">CBS 102.39</strain>
    </source>
</reference>
<feature type="region of interest" description="Disordered" evidence="1">
    <location>
        <begin position="1"/>
        <end position="42"/>
    </location>
</feature>
<dbReference type="EMBL" id="JAACJL010000001">
    <property type="protein sequence ID" value="KAF4623503.1"/>
    <property type="molecule type" value="Genomic_DNA"/>
</dbReference>
<name>A0A8H4VUY2_9AGAR</name>
<evidence type="ECO:0000313" key="3">
    <source>
        <dbReference type="Proteomes" id="UP000521872"/>
    </source>
</evidence>
<sequence length="87" mass="9290">MDRNIDGNKSEGGEEEEGGGGGEDGASERTEEAKEEQEVKVDKQTKLVAVETRQAKMETIVPVVPPARVTRTPTATPVGKGTRNEPV</sequence>
<feature type="compositionally biased region" description="Basic and acidic residues" evidence="1">
    <location>
        <begin position="26"/>
        <end position="42"/>
    </location>
</feature>
<feature type="region of interest" description="Disordered" evidence="1">
    <location>
        <begin position="67"/>
        <end position="87"/>
    </location>
</feature>
<organism evidence="2 3">
    <name type="scientific">Agrocybe pediades</name>
    <dbReference type="NCBI Taxonomy" id="84607"/>
    <lineage>
        <taxon>Eukaryota</taxon>
        <taxon>Fungi</taxon>
        <taxon>Dikarya</taxon>
        <taxon>Basidiomycota</taxon>
        <taxon>Agaricomycotina</taxon>
        <taxon>Agaricomycetes</taxon>
        <taxon>Agaricomycetidae</taxon>
        <taxon>Agaricales</taxon>
        <taxon>Agaricineae</taxon>
        <taxon>Strophariaceae</taxon>
        <taxon>Agrocybe</taxon>
    </lineage>
</organism>
<protein>
    <submittedName>
        <fullName evidence="2">Uncharacterized protein</fullName>
    </submittedName>
</protein>
<keyword evidence="3" id="KW-1185">Reference proteome</keyword>
<evidence type="ECO:0000313" key="2">
    <source>
        <dbReference type="EMBL" id="KAF4623503.1"/>
    </source>
</evidence>